<dbReference type="Pfam" id="PF01841">
    <property type="entry name" value="Transglut_core"/>
    <property type="match status" value="1"/>
</dbReference>
<name>A0A450X4V6_9GAMM</name>
<dbReference type="InterPro" id="IPR038765">
    <property type="entry name" value="Papain-like_cys_pep_sf"/>
</dbReference>
<sequence>MASGATSTADKAKKIWAGVRRKMNYDATIKHISEFTHSDNLTISNYGWKGICDEWAVVQITLLRALGIPATLKFLIWNDGSDTVGHGCLEWKDGNRWRHMDALWNAFDNKSVYRANGAKNVTVMDATYPKDSRSTAPAWGVPDPTGDQKFYPYGDFIISPSYPGNSRSGYSN</sequence>
<dbReference type="InterPro" id="IPR002931">
    <property type="entry name" value="Transglutaminase-like"/>
</dbReference>
<reference evidence="2" key="1">
    <citation type="submission" date="2019-02" db="EMBL/GenBank/DDBJ databases">
        <authorList>
            <person name="Gruber-Vodicka R. H."/>
            <person name="Seah K. B. B."/>
        </authorList>
    </citation>
    <scope>NUCLEOTIDE SEQUENCE</scope>
    <source>
        <strain evidence="2">BECK_BZ197</strain>
        <strain evidence="4">BECK_BZ198</strain>
        <strain evidence="3">BECK_BZ199</strain>
    </source>
</reference>
<accession>A0A450X4V6</accession>
<feature type="domain" description="Transglutaminase-like" evidence="1">
    <location>
        <begin position="3"/>
        <end position="102"/>
    </location>
</feature>
<dbReference type="EMBL" id="CAADFQ010000067">
    <property type="protein sequence ID" value="VFK34300.1"/>
    <property type="molecule type" value="Genomic_DNA"/>
</dbReference>
<protein>
    <submittedName>
        <fullName evidence="2">Transglutaminase-like superfamily protein</fullName>
    </submittedName>
</protein>
<evidence type="ECO:0000313" key="3">
    <source>
        <dbReference type="EMBL" id="VFK34300.1"/>
    </source>
</evidence>
<evidence type="ECO:0000259" key="1">
    <source>
        <dbReference type="Pfam" id="PF01841"/>
    </source>
</evidence>
<dbReference type="AlphaFoldDB" id="A0A450X4V6"/>
<proteinExistence type="predicted"/>
<dbReference type="EMBL" id="CAADFO010000008">
    <property type="protein sequence ID" value="VFK24339.1"/>
    <property type="molecule type" value="Genomic_DNA"/>
</dbReference>
<dbReference type="SUPFAM" id="SSF54001">
    <property type="entry name" value="Cysteine proteinases"/>
    <property type="match status" value="1"/>
</dbReference>
<dbReference type="EMBL" id="CAADGH010000066">
    <property type="protein sequence ID" value="VFK76639.1"/>
    <property type="molecule type" value="Genomic_DNA"/>
</dbReference>
<evidence type="ECO:0000313" key="2">
    <source>
        <dbReference type="EMBL" id="VFK24339.1"/>
    </source>
</evidence>
<evidence type="ECO:0000313" key="4">
    <source>
        <dbReference type="EMBL" id="VFK76639.1"/>
    </source>
</evidence>
<dbReference type="Gene3D" id="3.10.620.30">
    <property type="match status" value="1"/>
</dbReference>
<gene>
    <name evidence="2" type="ORF">BECKMB1821G_GA0114241_10086</name>
    <name evidence="4" type="ORF">BECKMB1821H_GA0114242_10665</name>
    <name evidence="3" type="ORF">BECKMB1821I_GA0114274_10675</name>
</gene>
<organism evidence="2">
    <name type="scientific">Candidatus Kentrum sp. MB</name>
    <dbReference type="NCBI Taxonomy" id="2138164"/>
    <lineage>
        <taxon>Bacteria</taxon>
        <taxon>Pseudomonadati</taxon>
        <taxon>Pseudomonadota</taxon>
        <taxon>Gammaproteobacteria</taxon>
        <taxon>Candidatus Kentrum</taxon>
    </lineage>
</organism>